<evidence type="ECO:0000313" key="1">
    <source>
        <dbReference type="EMBL" id="KAA6343106.1"/>
    </source>
</evidence>
<name>A0A5J4SA90_9ZZZZ</name>
<proteinExistence type="predicted"/>
<reference evidence="1" key="1">
    <citation type="submission" date="2019-03" db="EMBL/GenBank/DDBJ databases">
        <title>Single cell metagenomics reveals metabolic interactions within the superorganism composed of flagellate Streblomastix strix and complex community of Bacteroidetes bacteria on its surface.</title>
        <authorList>
            <person name="Treitli S.C."/>
            <person name="Kolisko M."/>
            <person name="Husnik F."/>
            <person name="Keeling P."/>
            <person name="Hampl V."/>
        </authorList>
    </citation>
    <scope>NUCLEOTIDE SEQUENCE</scope>
    <source>
        <strain evidence="1">STM</strain>
    </source>
</reference>
<sequence length="89" mass="9588">MKKGSTDLGKIIEHIDEAMWMLKNNSDPEASGNEKMDIETAKALADLGKVAVDAYKVKAQVLGIMSKAENPAATKTLLIESGIVNDENK</sequence>
<comment type="caution">
    <text evidence="1">The sequence shown here is derived from an EMBL/GenBank/DDBJ whole genome shotgun (WGS) entry which is preliminary data.</text>
</comment>
<organism evidence="1">
    <name type="scientific">termite gut metagenome</name>
    <dbReference type="NCBI Taxonomy" id="433724"/>
    <lineage>
        <taxon>unclassified sequences</taxon>
        <taxon>metagenomes</taxon>
        <taxon>organismal metagenomes</taxon>
    </lineage>
</organism>
<accession>A0A5J4SA90</accession>
<dbReference type="EMBL" id="SNRY01000287">
    <property type="protein sequence ID" value="KAA6343106.1"/>
    <property type="molecule type" value="Genomic_DNA"/>
</dbReference>
<gene>
    <name evidence="1" type="ORF">EZS27_009172</name>
</gene>
<dbReference type="AlphaFoldDB" id="A0A5J4SA90"/>
<protein>
    <submittedName>
        <fullName evidence="1">Uncharacterized protein</fullName>
    </submittedName>
</protein>